<reference evidence="16 17" key="1">
    <citation type="journal article" date="2002" name="Nucleic Acids Res.">
        <title>Genome sequence of Shigella flexneri 2a: insights into pathogenicity through comparison with genomes of Escherichia coli K12 and O157.</title>
        <authorList>
            <person name="Jin Q."/>
            <person name="Yuan Z."/>
            <person name="Xu J."/>
            <person name="Wang Y."/>
            <person name="Shen Y."/>
            <person name="Lu W."/>
            <person name="Wang J."/>
            <person name="Liu H."/>
            <person name="Yang J."/>
            <person name="Yang F."/>
            <person name="Zhang X."/>
            <person name="Zhang J."/>
            <person name="Yang G."/>
            <person name="Wu H."/>
            <person name="Qu D."/>
            <person name="Dong J."/>
            <person name="Sun L."/>
            <person name="Xue Y."/>
            <person name="Zhao A."/>
            <person name="Gao Y."/>
            <person name="Zhu J."/>
            <person name="Kan B."/>
            <person name="Ding K."/>
            <person name="Chen S."/>
            <person name="Cheng H."/>
            <person name="Yao Z."/>
            <person name="He B."/>
            <person name="Chen R."/>
            <person name="Ma D."/>
            <person name="Qiang B."/>
            <person name="Wen Y."/>
            <person name="Hou Y."/>
            <person name="Yu J."/>
        </authorList>
    </citation>
    <scope>NUCLEOTIDE SEQUENCE [LARGE SCALE GENOMIC DNA]</scope>
    <source>
        <strain evidence="17">301 / Serotype 2a</strain>
    </source>
</reference>
<dbReference type="Pfam" id="PF03963">
    <property type="entry name" value="FlgD"/>
    <property type="match status" value="1"/>
</dbReference>
<dbReference type="Pfam" id="PF13861">
    <property type="entry name" value="FLgD_tudor"/>
    <property type="match status" value="1"/>
</dbReference>
<accession>A0A0H2UYQ9</accession>
<dbReference type="InterPro" id="IPR010930">
    <property type="entry name" value="Flg_bb/hook_C_dom"/>
</dbReference>
<dbReference type="NCBIfam" id="NF004238">
    <property type="entry name" value="PRK05682.1-1"/>
    <property type="match status" value="1"/>
</dbReference>
<feature type="compositionally biased region" description="Polar residues" evidence="9">
    <location>
        <begin position="1"/>
        <end position="10"/>
    </location>
</feature>
<dbReference type="GO" id="GO:0044781">
    <property type="term" value="P:bacterial-type flagellum organization"/>
    <property type="evidence" value="ECO:0007669"/>
    <property type="project" value="UniProtKB-UniRule"/>
</dbReference>
<dbReference type="InterPro" id="IPR001444">
    <property type="entry name" value="Flag_bb_rod_N"/>
</dbReference>
<evidence type="ECO:0000259" key="11">
    <source>
        <dbReference type="Pfam" id="PF06429"/>
    </source>
</evidence>
<evidence type="ECO:0000256" key="9">
    <source>
        <dbReference type="SAM" id="MobiDB-lite"/>
    </source>
</evidence>
<evidence type="ECO:0000256" key="1">
    <source>
        <dbReference type="ARBA" id="ARBA00004117"/>
    </source>
</evidence>
<evidence type="ECO:0000256" key="8">
    <source>
        <dbReference type="RuleBase" id="RU362076"/>
    </source>
</evidence>
<evidence type="ECO:0000313" key="16">
    <source>
        <dbReference type="EMBL" id="AAN42702.1"/>
    </source>
</evidence>
<evidence type="ECO:0000259" key="14">
    <source>
        <dbReference type="Pfam" id="PF13861"/>
    </source>
</evidence>
<dbReference type="InterPro" id="IPR037925">
    <property type="entry name" value="FlgE/F/G-like"/>
</dbReference>
<keyword evidence="16" id="KW-0282">Flagellum</keyword>
<evidence type="ECO:0000256" key="5">
    <source>
        <dbReference type="ARBA" id="ARBA00022795"/>
    </source>
</evidence>
<dbReference type="Pfam" id="PF13860">
    <property type="entry name" value="FlgD_ig"/>
    <property type="match status" value="1"/>
</dbReference>
<dbReference type="PATRIC" id="fig|198214.7.peg.1266"/>
<dbReference type="Pfam" id="PF07559">
    <property type="entry name" value="FlgE_D2"/>
    <property type="match status" value="1"/>
</dbReference>
<feature type="domain" description="Flagellar basal-body/hook protein C-terminal" evidence="11">
    <location>
        <begin position="597"/>
        <end position="637"/>
    </location>
</feature>
<dbReference type="InterPro" id="IPR011491">
    <property type="entry name" value="FlgE_D2"/>
</dbReference>
<dbReference type="AlphaFoldDB" id="A0A0H2UYQ9"/>
<dbReference type="EMBL" id="AE005674">
    <property type="protein sequence ID" value="AAN42702.1"/>
    <property type="molecule type" value="Genomic_DNA"/>
</dbReference>
<dbReference type="SUPFAM" id="SSF117143">
    <property type="entry name" value="Flagellar hook protein flgE"/>
    <property type="match status" value="1"/>
</dbReference>
<dbReference type="KEGG" id="sfl:SF1080"/>
<dbReference type="InterPro" id="IPR053967">
    <property type="entry name" value="LlgE_F_G-like_D1"/>
</dbReference>
<sequence>MSIAVTTTDPTNTGVSTTSSSSLTGSNAADLQSSFLTLLVAQLKNQDPTNPMENNELTSQLAQISTVSGIEKLNTTLGSISGQIDNSQSLQASNLIGHGVMIPGTTVLAGTGSEEGAVTTTTPFGVELQQAADKVTATITDKNGAVVRTIDIGELTAGVHSFTWDGSLTDGSTAPNGSYNVAISASNGGTQLVAQPLQFALVQGVIRGNSGNTLDLGTYGTTTLDEVRQIIKAFTFQESVMAFSQAVSGLNAAATNLDVIGNNIANSATYGFKSGTASFADMFAGSKVGLGVKVAGITQDFTDGTTTNTGRGLDVAISQNGFFRLVDSNGSVFYSRNGQFKLDENRNLLNTQGLQLTGYPVTGTPPTIQQGANPTNISIPNTLMAAKTTTTASMQINLNSSDPLPTVTPFSASNADSYNKKGSVTVFDSQGNAHDMSVYFVKTGDNNWQVYTQDSSDPNSIAKTATTLEFNANGTLVDGAMANNIATGAINGAEPATFSLSFLNSMQQNTGANNIVATTQNGYKPGDLVSYQINDDGTVVGNNSNEQTQLLGQIVLANFANNEGLASEGDNVWSATQSSGVALLGTAGTGNFGTLTNGALEASNVDLSKELVNMIVAQRNYKSNAQTIKTQDQILNTRVNLR</sequence>
<dbReference type="Gene3D" id="2.60.40.4070">
    <property type="match status" value="1"/>
</dbReference>
<evidence type="ECO:0000259" key="15">
    <source>
        <dbReference type="Pfam" id="PF22692"/>
    </source>
</evidence>
<evidence type="ECO:0000259" key="12">
    <source>
        <dbReference type="Pfam" id="PF07559"/>
    </source>
</evidence>
<feature type="domain" description="FlgD Tudor-like" evidence="14">
    <location>
        <begin position="87"/>
        <end position="228"/>
    </location>
</feature>
<dbReference type="InterPro" id="IPR019776">
    <property type="entry name" value="Flagellar_basal_body_rod_CS"/>
</dbReference>
<comment type="similarity">
    <text evidence="2">Belongs to the flagella basal body rod proteins family.</text>
</comment>
<dbReference type="Proteomes" id="UP000001006">
    <property type="component" value="Chromosome"/>
</dbReference>
<evidence type="ECO:0000256" key="4">
    <source>
        <dbReference type="ARBA" id="ARBA00016013"/>
    </source>
</evidence>
<dbReference type="Gene3D" id="2.30.30.910">
    <property type="match status" value="1"/>
</dbReference>
<comment type="subcellular location">
    <subcellularLocation>
        <location evidence="1">Bacterial flagellum basal body</location>
    </subcellularLocation>
</comment>
<organism evidence="16 17">
    <name type="scientific">Shigella flexneri</name>
    <dbReference type="NCBI Taxonomy" id="623"/>
    <lineage>
        <taxon>Bacteria</taxon>
        <taxon>Pseudomonadati</taxon>
        <taxon>Pseudomonadota</taxon>
        <taxon>Gammaproteobacteria</taxon>
        <taxon>Enterobacterales</taxon>
        <taxon>Enterobacteriaceae</taxon>
        <taxon>Shigella</taxon>
    </lineage>
</organism>
<evidence type="ECO:0000313" key="17">
    <source>
        <dbReference type="Proteomes" id="UP000001006"/>
    </source>
</evidence>
<dbReference type="PANTHER" id="PTHR30435:SF1">
    <property type="entry name" value="FLAGELLAR HOOK PROTEIN FLGE"/>
    <property type="match status" value="1"/>
</dbReference>
<evidence type="ECO:0000256" key="2">
    <source>
        <dbReference type="ARBA" id="ARBA00009677"/>
    </source>
</evidence>
<dbReference type="Pfam" id="PF00460">
    <property type="entry name" value="Flg_bb_rod"/>
    <property type="match status" value="1"/>
</dbReference>
<dbReference type="PROSITE" id="PS00588">
    <property type="entry name" value="FLAGELLA_BB_ROD"/>
    <property type="match status" value="1"/>
</dbReference>
<feature type="compositionally biased region" description="Low complexity" evidence="9">
    <location>
        <begin position="11"/>
        <end position="26"/>
    </location>
</feature>
<protein>
    <recommendedName>
        <fullName evidence="4 8">Basal-body rod modification protein FlgD</fullName>
    </recommendedName>
</protein>
<feature type="domain" description="Flagellar basal body rod protein N-terminal" evidence="10">
    <location>
        <begin position="246"/>
        <end position="273"/>
    </location>
</feature>
<comment type="function">
    <text evidence="7 8">Required for flagellar hook formation. May act as a scaffolding protein.</text>
</comment>
<keyword evidence="17" id="KW-1185">Reference proteome</keyword>
<feature type="region of interest" description="Disordered" evidence="9">
    <location>
        <begin position="1"/>
        <end position="26"/>
    </location>
</feature>
<comment type="similarity">
    <text evidence="3 8">Belongs to the FlgD family.</text>
</comment>
<evidence type="ECO:0000259" key="13">
    <source>
        <dbReference type="Pfam" id="PF13860"/>
    </source>
</evidence>
<proteinExistence type="inferred from homology"/>
<dbReference type="InterPro" id="IPR037058">
    <property type="entry name" value="Falgellar_hook_FlgE_sf"/>
</dbReference>
<keyword evidence="6" id="KW-0975">Bacterial flagellum</keyword>
<keyword evidence="5 8" id="KW-1005">Bacterial flagellum biogenesis</keyword>
<name>A0A0H2UYQ9_SHIFL</name>
<evidence type="ECO:0000256" key="6">
    <source>
        <dbReference type="ARBA" id="ARBA00023143"/>
    </source>
</evidence>
<keyword evidence="16" id="KW-0969">Cilium</keyword>
<evidence type="ECO:0000256" key="3">
    <source>
        <dbReference type="ARBA" id="ARBA00010577"/>
    </source>
</evidence>
<dbReference type="InterPro" id="IPR005648">
    <property type="entry name" value="FlgD"/>
</dbReference>
<dbReference type="InterPro" id="IPR025965">
    <property type="entry name" value="FlgD/Vpr_Ig-like"/>
</dbReference>
<dbReference type="InterPro" id="IPR020013">
    <property type="entry name" value="Flagellar_FlgE/F/G"/>
</dbReference>
<feature type="domain" description="FlgD/Vpr Ig-like" evidence="13">
    <location>
        <begin position="119"/>
        <end position="189"/>
    </location>
</feature>
<dbReference type="NCBIfam" id="TIGR03506">
    <property type="entry name" value="FlgEFG_subfam"/>
    <property type="match status" value="1"/>
</dbReference>
<dbReference type="RefSeq" id="NP_706995.3">
    <property type="nucleotide sequence ID" value="NC_004337.2"/>
</dbReference>
<feature type="domain" description="Flagellar hook protein FlgE D2" evidence="12">
    <location>
        <begin position="397"/>
        <end position="523"/>
    </location>
</feature>
<dbReference type="Gene3D" id="2.60.98.20">
    <property type="entry name" value="Flagellar hook protein FlgE"/>
    <property type="match status" value="1"/>
</dbReference>
<dbReference type="PANTHER" id="PTHR30435">
    <property type="entry name" value="FLAGELLAR PROTEIN"/>
    <property type="match status" value="1"/>
</dbReference>
<dbReference type="HOGENOM" id="CLU_013687_2_0_6"/>
<dbReference type="NCBIfam" id="NF005176">
    <property type="entry name" value="PRK06655.1-1"/>
    <property type="match status" value="1"/>
</dbReference>
<evidence type="ECO:0000256" key="7">
    <source>
        <dbReference type="ARBA" id="ARBA00024746"/>
    </source>
</evidence>
<dbReference type="InterPro" id="IPR025963">
    <property type="entry name" value="FLgD_Tudor"/>
</dbReference>
<dbReference type="GeneID" id="1024030"/>
<dbReference type="PaxDb" id="198214-SF1080"/>
<dbReference type="GO" id="GO:0009425">
    <property type="term" value="C:bacterial-type flagellum basal body"/>
    <property type="evidence" value="ECO:0007669"/>
    <property type="project" value="UniProtKB-SubCell"/>
</dbReference>
<dbReference type="Pfam" id="PF06429">
    <property type="entry name" value="Flg_bbr_C"/>
    <property type="match status" value="1"/>
</dbReference>
<keyword evidence="16" id="KW-0966">Cell projection</keyword>
<dbReference type="Pfam" id="PF22692">
    <property type="entry name" value="LlgE_F_G_D1"/>
    <property type="match status" value="1"/>
</dbReference>
<feature type="domain" description="Flagellar hook protein FlgE/F/G-like D1" evidence="15">
    <location>
        <begin position="316"/>
        <end position="385"/>
    </location>
</feature>
<gene>
    <name evidence="16" type="primary">flgE</name>
    <name evidence="16" type="ordered locus">SF1080</name>
</gene>
<evidence type="ECO:0000259" key="10">
    <source>
        <dbReference type="Pfam" id="PF00460"/>
    </source>
</evidence>